<proteinExistence type="predicted"/>
<accession>A0ABQ3B0V9</accession>
<dbReference type="Gene3D" id="1.10.287.950">
    <property type="entry name" value="Methyl-accepting chemotaxis protein"/>
    <property type="match status" value="1"/>
</dbReference>
<dbReference type="Proteomes" id="UP000619761">
    <property type="component" value="Unassembled WGS sequence"/>
</dbReference>
<dbReference type="EMBL" id="BMYZ01000001">
    <property type="protein sequence ID" value="GGY74047.1"/>
    <property type="molecule type" value="Genomic_DNA"/>
</dbReference>
<dbReference type="RefSeq" id="WP_189417861.1">
    <property type="nucleotide sequence ID" value="NZ_BMYZ01000001.1"/>
</dbReference>
<sequence length="326" mass="36143">MSNSKNTSFAIGAFIVGALVLIFVALLFFSGGKYFSEKEKVIMYFEGSVQGLQVGAPVKLKGVELGQITDIQINFQNDNKTIVNAVTADLVIKRINSKGARITSEFFDEAIKNGLRAQLNFQSFLTGLLYVELDFYPDTPVKLYGLQHDYRELPTVATQFEELSKSFAEMDIKGIARHIDEFAIELNNIVKSGEIQTTIKNINKAAVSIEKTSNNANLQITQLSQNVEKTRAEIDKLLAELNKQTPEIAKGINKSLQELSYSLEQVNKTAASIDGTLSENSPLVNQLNTTLNDISRSAQAFRNLTETLEQQPEALIRGKTNPNKDK</sequence>
<evidence type="ECO:0000256" key="2">
    <source>
        <dbReference type="SAM" id="Phobius"/>
    </source>
</evidence>
<evidence type="ECO:0000256" key="1">
    <source>
        <dbReference type="SAM" id="Coils"/>
    </source>
</evidence>
<dbReference type="Pfam" id="PF02470">
    <property type="entry name" value="MlaD"/>
    <property type="match status" value="1"/>
</dbReference>
<keyword evidence="2" id="KW-1133">Transmembrane helix</keyword>
<feature type="transmembrane region" description="Helical" evidence="2">
    <location>
        <begin position="6"/>
        <end position="29"/>
    </location>
</feature>
<evidence type="ECO:0000313" key="4">
    <source>
        <dbReference type="EMBL" id="GGY74047.1"/>
    </source>
</evidence>
<dbReference type="PANTHER" id="PTHR33371">
    <property type="entry name" value="INTERMEMBRANE PHOSPHOLIPID TRANSPORT SYSTEM BINDING PROTEIN MLAD-RELATED"/>
    <property type="match status" value="1"/>
</dbReference>
<keyword evidence="1" id="KW-0175">Coiled coil</keyword>
<feature type="coiled-coil region" evidence="1">
    <location>
        <begin position="213"/>
        <end position="244"/>
    </location>
</feature>
<gene>
    <name evidence="4" type="ORF">GCM10011613_19230</name>
</gene>
<keyword evidence="5" id="KW-1185">Reference proteome</keyword>
<keyword evidence="2" id="KW-0472">Membrane</keyword>
<dbReference type="SUPFAM" id="SSF58104">
    <property type="entry name" value="Methyl-accepting chemotaxis protein (MCP) signaling domain"/>
    <property type="match status" value="1"/>
</dbReference>
<name>A0ABQ3B0V9_9GAMM</name>
<evidence type="ECO:0000259" key="3">
    <source>
        <dbReference type="Pfam" id="PF02470"/>
    </source>
</evidence>
<organism evidence="4 5">
    <name type="scientific">Cellvibrio zantedeschiae</name>
    <dbReference type="NCBI Taxonomy" id="1237077"/>
    <lineage>
        <taxon>Bacteria</taxon>
        <taxon>Pseudomonadati</taxon>
        <taxon>Pseudomonadota</taxon>
        <taxon>Gammaproteobacteria</taxon>
        <taxon>Cellvibrionales</taxon>
        <taxon>Cellvibrionaceae</taxon>
        <taxon>Cellvibrio</taxon>
    </lineage>
</organism>
<keyword evidence="2" id="KW-0812">Transmembrane</keyword>
<dbReference type="InterPro" id="IPR052336">
    <property type="entry name" value="MlaD_Phospholipid_Transporter"/>
</dbReference>
<dbReference type="PANTHER" id="PTHR33371:SF4">
    <property type="entry name" value="INTERMEMBRANE PHOSPHOLIPID TRANSPORT SYSTEM BINDING PROTEIN MLAD"/>
    <property type="match status" value="1"/>
</dbReference>
<feature type="domain" description="Mce/MlaD" evidence="3">
    <location>
        <begin position="43"/>
        <end position="135"/>
    </location>
</feature>
<reference evidence="5" key="1">
    <citation type="journal article" date="2019" name="Int. J. Syst. Evol. Microbiol.">
        <title>The Global Catalogue of Microorganisms (GCM) 10K type strain sequencing project: providing services to taxonomists for standard genome sequencing and annotation.</title>
        <authorList>
            <consortium name="The Broad Institute Genomics Platform"/>
            <consortium name="The Broad Institute Genome Sequencing Center for Infectious Disease"/>
            <person name="Wu L."/>
            <person name="Ma J."/>
        </authorList>
    </citation>
    <scope>NUCLEOTIDE SEQUENCE [LARGE SCALE GENOMIC DNA]</scope>
    <source>
        <strain evidence="5">KCTC 32239</strain>
    </source>
</reference>
<dbReference type="InterPro" id="IPR003399">
    <property type="entry name" value="Mce/MlaD"/>
</dbReference>
<comment type="caution">
    <text evidence="4">The sequence shown here is derived from an EMBL/GenBank/DDBJ whole genome shotgun (WGS) entry which is preliminary data.</text>
</comment>
<protein>
    <submittedName>
        <fullName evidence="4">Paraquat-inducible protein B</fullName>
    </submittedName>
</protein>
<evidence type="ECO:0000313" key="5">
    <source>
        <dbReference type="Proteomes" id="UP000619761"/>
    </source>
</evidence>